<keyword evidence="6" id="KW-0010">Activator</keyword>
<dbReference type="InterPro" id="IPR029431">
    <property type="entry name" value="TP53INP"/>
</dbReference>
<dbReference type="GO" id="GO:0000045">
    <property type="term" value="P:autophagosome assembly"/>
    <property type="evidence" value="ECO:0007669"/>
    <property type="project" value="TreeGrafter"/>
</dbReference>
<organism evidence="12 13">
    <name type="scientific">Galendromus occidentalis</name>
    <name type="common">western predatory mite</name>
    <dbReference type="NCBI Taxonomy" id="34638"/>
    <lineage>
        <taxon>Eukaryota</taxon>
        <taxon>Metazoa</taxon>
        <taxon>Ecdysozoa</taxon>
        <taxon>Arthropoda</taxon>
        <taxon>Chelicerata</taxon>
        <taxon>Arachnida</taxon>
        <taxon>Acari</taxon>
        <taxon>Parasitiformes</taxon>
        <taxon>Mesostigmata</taxon>
        <taxon>Gamasina</taxon>
        <taxon>Phytoseioidea</taxon>
        <taxon>Phytoseiidae</taxon>
        <taxon>Typhlodrominae</taxon>
        <taxon>Galendromus</taxon>
    </lineage>
</organism>
<evidence type="ECO:0000313" key="13">
    <source>
        <dbReference type="RefSeq" id="XP_018497760.1"/>
    </source>
</evidence>
<evidence type="ECO:0000256" key="1">
    <source>
        <dbReference type="ARBA" id="ARBA00004419"/>
    </source>
</evidence>
<evidence type="ECO:0000256" key="6">
    <source>
        <dbReference type="ARBA" id="ARBA00023159"/>
    </source>
</evidence>
<feature type="region of interest" description="Disordered" evidence="11">
    <location>
        <begin position="224"/>
        <end position="280"/>
    </location>
</feature>
<keyword evidence="7" id="KW-0804">Transcription</keyword>
<dbReference type="CTD" id="38543"/>
<dbReference type="GO" id="GO:0005829">
    <property type="term" value="C:cytosol"/>
    <property type="evidence" value="ECO:0007669"/>
    <property type="project" value="UniProtKB-SubCell"/>
</dbReference>
<keyword evidence="8" id="KW-0539">Nucleus</keyword>
<dbReference type="GO" id="GO:0005776">
    <property type="term" value="C:autophagosome"/>
    <property type="evidence" value="ECO:0007669"/>
    <property type="project" value="UniProtKB-SubCell"/>
</dbReference>
<dbReference type="GO" id="GO:0045893">
    <property type="term" value="P:positive regulation of DNA-templated transcription"/>
    <property type="evidence" value="ECO:0007669"/>
    <property type="project" value="TreeGrafter"/>
</dbReference>
<evidence type="ECO:0000256" key="10">
    <source>
        <dbReference type="ARBA" id="ARBA00034306"/>
    </source>
</evidence>
<reference evidence="13" key="1">
    <citation type="submission" date="2025-08" db="UniProtKB">
        <authorList>
            <consortium name="RefSeq"/>
        </authorList>
    </citation>
    <scope>IDENTIFICATION</scope>
</reference>
<dbReference type="GO" id="GO:0016604">
    <property type="term" value="C:nuclear body"/>
    <property type="evidence" value="ECO:0007669"/>
    <property type="project" value="UniProtKB-SubCell"/>
</dbReference>
<evidence type="ECO:0000256" key="2">
    <source>
        <dbReference type="ARBA" id="ARBA00004514"/>
    </source>
</evidence>
<feature type="region of interest" description="Disordered" evidence="11">
    <location>
        <begin position="177"/>
        <end position="198"/>
    </location>
</feature>
<evidence type="ECO:0000256" key="4">
    <source>
        <dbReference type="ARBA" id="ARBA00023006"/>
    </source>
</evidence>
<dbReference type="Proteomes" id="UP000694867">
    <property type="component" value="Unplaced"/>
</dbReference>
<dbReference type="PANTHER" id="PTHR31671:SF3">
    <property type="entry name" value="DIABETES AND OBESITY REGULATED, ISOFORM G"/>
    <property type="match status" value="1"/>
</dbReference>
<dbReference type="GO" id="GO:0031410">
    <property type="term" value="C:cytoplasmic vesicle"/>
    <property type="evidence" value="ECO:0007669"/>
    <property type="project" value="UniProtKB-KW"/>
</dbReference>
<feature type="compositionally biased region" description="Basic and acidic residues" evidence="11">
    <location>
        <begin position="229"/>
        <end position="244"/>
    </location>
</feature>
<dbReference type="KEGG" id="goe:100898017"/>
<evidence type="ECO:0000256" key="9">
    <source>
        <dbReference type="ARBA" id="ARBA00023329"/>
    </source>
</evidence>
<dbReference type="Pfam" id="PF14839">
    <property type="entry name" value="DOR"/>
    <property type="match status" value="1"/>
</dbReference>
<evidence type="ECO:0000313" key="12">
    <source>
        <dbReference type="Proteomes" id="UP000694867"/>
    </source>
</evidence>
<name>A0AAJ7L6Y9_9ACAR</name>
<evidence type="ECO:0000256" key="5">
    <source>
        <dbReference type="ARBA" id="ARBA00023015"/>
    </source>
</evidence>
<keyword evidence="5" id="KW-0805">Transcription regulation</keyword>
<dbReference type="PANTHER" id="PTHR31671">
    <property type="entry name" value="DIABETES AND OBESITY REGULATED, ISOFORM G"/>
    <property type="match status" value="1"/>
</dbReference>
<comment type="subcellular location">
    <subcellularLocation>
        <location evidence="2">Cytoplasm</location>
        <location evidence="2">Cytosol</location>
    </subcellularLocation>
    <subcellularLocation>
        <location evidence="1">Cytoplasmic vesicle</location>
        <location evidence="1">Autophagosome</location>
    </subcellularLocation>
    <subcellularLocation>
        <location evidence="10">Nucleus</location>
        <location evidence="10">Nuclear body</location>
    </subcellularLocation>
</comment>
<evidence type="ECO:0000256" key="3">
    <source>
        <dbReference type="ARBA" id="ARBA00022490"/>
    </source>
</evidence>
<sequence>MLSNLASYLMGGSTTVHSANTHGPSEIAQGVVLAPQELRCTEDEDWLVVDPESRQPNSVNHGGSSMSYEASSAITINDSRGCRELPDDYLADGGDSADSENCVPSSGLEESWYVAPAACIARRKPQQLATSPLENLLIEHPSMSVYHHSITEESASSPTPISIIEEEDDEDMMDLEMKKSRQSVSSEKPHRCYLTRSKDLTATATPTVPHLKSQKVSLEAAMLGGRVTQKRDRQSNRSQLDRLNKNRTSPGQQKLRRSDRQHSSKNSNANNNRKCSQRMF</sequence>
<keyword evidence="3" id="KW-0963">Cytoplasm</keyword>
<evidence type="ECO:0000256" key="8">
    <source>
        <dbReference type="ARBA" id="ARBA00023242"/>
    </source>
</evidence>
<protein>
    <submittedName>
        <fullName evidence="13">Tumor protein p53-inducible nuclear protein 2</fullName>
    </submittedName>
</protein>
<dbReference type="GeneID" id="100898017"/>
<evidence type="ECO:0000256" key="11">
    <source>
        <dbReference type="SAM" id="MobiDB-lite"/>
    </source>
</evidence>
<gene>
    <name evidence="13" type="primary">LOC100898017</name>
</gene>
<dbReference type="RefSeq" id="XP_018497760.1">
    <property type="nucleotide sequence ID" value="XM_018642244.1"/>
</dbReference>
<proteinExistence type="predicted"/>
<keyword evidence="4" id="KW-0072">Autophagy</keyword>
<keyword evidence="12" id="KW-1185">Reference proteome</keyword>
<keyword evidence="9" id="KW-0968">Cytoplasmic vesicle</keyword>
<evidence type="ECO:0000256" key="7">
    <source>
        <dbReference type="ARBA" id="ARBA00023163"/>
    </source>
</evidence>
<dbReference type="AlphaFoldDB" id="A0AAJ7L6Y9"/>
<accession>A0AAJ7L6Y9</accession>